<dbReference type="RefSeq" id="WP_126118238.1">
    <property type="nucleotide sequence ID" value="NZ_CP101806.1"/>
</dbReference>
<gene>
    <name evidence="3" type="ORF">NCTC10126_00493</name>
    <name evidence="2" type="ORF">NPA07_05435</name>
</gene>
<dbReference type="PROSITE" id="PS51257">
    <property type="entry name" value="PROKAR_LIPOPROTEIN"/>
    <property type="match status" value="1"/>
</dbReference>
<evidence type="ECO:0008006" key="6">
    <source>
        <dbReference type="Google" id="ProtNLM"/>
    </source>
</evidence>
<evidence type="ECO:0000313" key="5">
    <source>
        <dbReference type="Proteomes" id="UP001058569"/>
    </source>
</evidence>
<name>A0A3P8MDM2_9BACT</name>
<proteinExistence type="predicted"/>
<sequence>MNKKMLKFTPLLSGALVIPIIISASCNEKEEISSQALELKQKIEEKIKHAKNLIKDLGKEKEKETSKINNALDEISDSVASIKPIRKWWGWLNNRYEIVSGYVEYLEELKGSNNTSQPVIPGNPSTPAANDSHMYEGTLGKPDFGSRSDTYHRMNNFKDCIYYYKDQTFHGPSIVAERRDRIGISLTIFKINGELRSKVYNGYELVNHLNPTIIKNGERKANTYLETTWDGNKFKFIFRLVKIEDGELDLSDETKYEITAAYW</sequence>
<dbReference type="EMBL" id="UZVY01000001">
    <property type="protein sequence ID" value="VDR42000.1"/>
    <property type="molecule type" value="Genomic_DNA"/>
</dbReference>
<keyword evidence="1" id="KW-0175">Coiled coil</keyword>
<reference evidence="2" key="2">
    <citation type="submission" date="2022-07" db="EMBL/GenBank/DDBJ databases">
        <title>Complete genome of Mycoplasma caviae type strain G122.</title>
        <authorList>
            <person name="Spergser J."/>
        </authorList>
    </citation>
    <scope>NUCLEOTIDE SEQUENCE</scope>
    <source>
        <strain evidence="2">G122</strain>
    </source>
</reference>
<dbReference type="EMBL" id="CP101806">
    <property type="protein sequence ID" value="UUD35215.1"/>
    <property type="molecule type" value="Genomic_DNA"/>
</dbReference>
<reference evidence="3 4" key="1">
    <citation type="submission" date="2018-12" db="EMBL/GenBank/DDBJ databases">
        <authorList>
            <consortium name="Pathogen Informatics"/>
        </authorList>
    </citation>
    <scope>NUCLEOTIDE SEQUENCE [LARGE SCALE GENOMIC DNA]</scope>
    <source>
        <strain evidence="3 4">NCTC10126</strain>
    </source>
</reference>
<dbReference type="Proteomes" id="UP001058569">
    <property type="component" value="Chromosome"/>
</dbReference>
<evidence type="ECO:0000313" key="2">
    <source>
        <dbReference type="EMBL" id="UUD35215.1"/>
    </source>
</evidence>
<evidence type="ECO:0000313" key="4">
    <source>
        <dbReference type="Proteomes" id="UP000280036"/>
    </source>
</evidence>
<organism evidence="3 4">
    <name type="scientific">Mycoplasmopsis caviae</name>
    <dbReference type="NCBI Taxonomy" id="55603"/>
    <lineage>
        <taxon>Bacteria</taxon>
        <taxon>Bacillati</taxon>
        <taxon>Mycoplasmatota</taxon>
        <taxon>Mycoplasmoidales</taxon>
        <taxon>Metamycoplasmataceae</taxon>
        <taxon>Mycoplasmopsis</taxon>
    </lineage>
</organism>
<keyword evidence="5" id="KW-1185">Reference proteome</keyword>
<feature type="coiled-coil region" evidence="1">
    <location>
        <begin position="36"/>
        <end position="74"/>
    </location>
</feature>
<evidence type="ECO:0000256" key="1">
    <source>
        <dbReference type="SAM" id="Coils"/>
    </source>
</evidence>
<protein>
    <recommendedName>
        <fullName evidence="6">Lipoprotein</fullName>
    </recommendedName>
</protein>
<accession>A0A3P8MDM2</accession>
<dbReference type="AlphaFoldDB" id="A0A3P8MDM2"/>
<dbReference type="Proteomes" id="UP000280036">
    <property type="component" value="Unassembled WGS sequence"/>
</dbReference>
<evidence type="ECO:0000313" key="3">
    <source>
        <dbReference type="EMBL" id="VDR42000.1"/>
    </source>
</evidence>